<dbReference type="EMBL" id="AZIL01001159">
    <property type="protein sequence ID" value="EWM24739.1"/>
    <property type="molecule type" value="Genomic_DNA"/>
</dbReference>
<reference evidence="2 3" key="1">
    <citation type="journal article" date="2014" name="Mol. Plant">
        <title>Chromosome Scale Genome Assembly and Transcriptome Profiling of Nannochloropsis gaditana in Nitrogen Depletion.</title>
        <authorList>
            <person name="Corteggiani Carpinelli E."/>
            <person name="Telatin A."/>
            <person name="Vitulo N."/>
            <person name="Forcato C."/>
            <person name="D'Angelo M."/>
            <person name="Schiavon R."/>
            <person name="Vezzi A."/>
            <person name="Giacometti G.M."/>
            <person name="Morosinotto T."/>
            <person name="Valle G."/>
        </authorList>
    </citation>
    <scope>NUCLEOTIDE SEQUENCE [LARGE SCALE GENOMIC DNA]</scope>
    <source>
        <strain evidence="2 3">B-31</strain>
    </source>
</reference>
<proteinExistence type="predicted"/>
<comment type="caution">
    <text evidence="2">The sequence shown here is derived from an EMBL/GenBank/DDBJ whole genome shotgun (WGS) entry which is preliminary data.</text>
</comment>
<feature type="transmembrane region" description="Helical" evidence="1">
    <location>
        <begin position="12"/>
        <end position="34"/>
    </location>
</feature>
<feature type="transmembrane region" description="Helical" evidence="1">
    <location>
        <begin position="97"/>
        <end position="115"/>
    </location>
</feature>
<dbReference type="AlphaFoldDB" id="W7TWL7"/>
<gene>
    <name evidence="2" type="ORF">Naga_100272g7</name>
</gene>
<evidence type="ECO:0000256" key="1">
    <source>
        <dbReference type="SAM" id="Phobius"/>
    </source>
</evidence>
<organism evidence="2 3">
    <name type="scientific">Nannochloropsis gaditana</name>
    <dbReference type="NCBI Taxonomy" id="72520"/>
    <lineage>
        <taxon>Eukaryota</taxon>
        <taxon>Sar</taxon>
        <taxon>Stramenopiles</taxon>
        <taxon>Ochrophyta</taxon>
        <taxon>Eustigmatophyceae</taxon>
        <taxon>Eustigmatales</taxon>
        <taxon>Monodopsidaceae</taxon>
        <taxon>Nannochloropsis</taxon>
    </lineage>
</organism>
<keyword evidence="3" id="KW-1185">Reference proteome</keyword>
<sequence>MAITKEILAHGTVKIAWLVTFPLIWVGLFTKGWFDFAYKGNPEDESLAFRNDYTAQYGLFGIDFETPEGIVRTGYSGWAVANSAHPNAYLSIHGSRVTAIISAVACILTAVTYLHSKKAPAEASVYIMGRCAWLATLDLALNLTTLGLWSITANSPAFNTVCEHQGCFALPTENVSNSTLSYTWGLLLVRVAFQILLAAAIVHMTLAKRASLNVGFPNPLKLEMEKSRGERRRIMVSSSGTMLQSSFRHRGSWRADDAVRGGKEYLVLNTIPRARQMGSNRKYERDGSIWGVRIDMERCEERFAWGNEPDKLKTLINWENWEMIGELGRNLGEGGGRALSISSLVETTLTTTKMELREKK</sequence>
<name>W7TWL7_9STRA</name>
<feature type="transmembrane region" description="Helical" evidence="1">
    <location>
        <begin position="127"/>
        <end position="151"/>
    </location>
</feature>
<accession>W7TWL7</accession>
<keyword evidence="1" id="KW-0812">Transmembrane</keyword>
<protein>
    <submittedName>
        <fullName evidence="2">Uncharacterized protein</fullName>
    </submittedName>
</protein>
<evidence type="ECO:0000313" key="2">
    <source>
        <dbReference type="EMBL" id="EWM24739.1"/>
    </source>
</evidence>
<evidence type="ECO:0000313" key="3">
    <source>
        <dbReference type="Proteomes" id="UP000019335"/>
    </source>
</evidence>
<dbReference type="OrthoDB" id="10348119at2759"/>
<dbReference type="Proteomes" id="UP000019335">
    <property type="component" value="Chromosome 13"/>
</dbReference>
<keyword evidence="1" id="KW-1133">Transmembrane helix</keyword>
<feature type="transmembrane region" description="Helical" evidence="1">
    <location>
        <begin position="182"/>
        <end position="202"/>
    </location>
</feature>
<keyword evidence="1" id="KW-0472">Membrane</keyword>